<keyword evidence="8" id="KW-1185">Reference proteome</keyword>
<dbReference type="SMART" id="SM01230">
    <property type="entry name" value="Gln-synt_C"/>
    <property type="match status" value="1"/>
</dbReference>
<dbReference type="Gene3D" id="3.30.590.10">
    <property type="entry name" value="Glutamine synthetase/guanido kinase, catalytic domain"/>
    <property type="match status" value="1"/>
</dbReference>
<dbReference type="EMBL" id="CP006569">
    <property type="protein sequence ID" value="AHF76543.1"/>
    <property type="molecule type" value="Genomic_DNA"/>
</dbReference>
<evidence type="ECO:0000256" key="4">
    <source>
        <dbReference type="PROSITE-ProRule" id="PRU01331"/>
    </source>
</evidence>
<dbReference type="RefSeq" id="WP_025421677.1">
    <property type="nucleotide sequence ID" value="NZ_CP006569.1"/>
</dbReference>
<evidence type="ECO:0000256" key="5">
    <source>
        <dbReference type="RuleBase" id="RU000384"/>
    </source>
</evidence>
<comment type="cofactor">
    <cofactor evidence="1">
        <name>Mg(2+)</name>
        <dbReference type="ChEBI" id="CHEBI:18420"/>
    </cofactor>
</comment>
<gene>
    <name evidence="7" type="primary">puuA</name>
    <name evidence="7" type="ORF">Sant_1485</name>
</gene>
<dbReference type="OrthoDB" id="9789509at2"/>
<protein>
    <submittedName>
        <fullName evidence="7">Gamma-glutamylputrescine synthetase</fullName>
    </submittedName>
</protein>
<dbReference type="GO" id="GO:0004356">
    <property type="term" value="F:glutamine synthetase activity"/>
    <property type="evidence" value="ECO:0007669"/>
    <property type="project" value="InterPro"/>
</dbReference>
<dbReference type="InterPro" id="IPR014746">
    <property type="entry name" value="Gln_synth/guanido_kin_cat_dom"/>
</dbReference>
<sequence length="472" mass="51899">MENLADSPAVFDPGPTVSRTSAFQREVEAYLERYPHTRQVDLLLTDLNGSFRGKRVALSSVRHLRRGFYFPASVYAMTVTGKTVATAGLAGEDGEPDLLCLPLAGTLTPSAADPTHCAQLQLTMRDRDGKPYDVEPRNVLNRLWQQLRVRGIFPVVAAELEFYLVDRRRNGAQMPQPPRQPDGRQRENQRQVYSLDRLDHYGAVLDDIARLARLQGLPTEGAVAESAPGQFEINLAHSDQVLHACDQALQLKRLVRRVAEQHRLTATFMAKPYEAWTGSGLHIHLSLRDAAGNNGLLDSLGRPSPLMARAIAGVLDLLPASMALLAPNVNAFRRFQPGGYVPLRANWGVNNRTVAVRIPCSDAENYRLEYRVAGADANPYLVVAALLAGIVHGLDGNAPLPARVRGDGALAGGTPLPLRQCEALALFADDVRLPALLGERFCRLFHTCKTAELSEFERRVTATEIDWMLNNA</sequence>
<dbReference type="PROSITE" id="PS00181">
    <property type="entry name" value="GLNA_ATP"/>
    <property type="match status" value="1"/>
</dbReference>
<evidence type="ECO:0000256" key="3">
    <source>
        <dbReference type="ARBA" id="ARBA00022842"/>
    </source>
</evidence>
<dbReference type="Pfam" id="PF00120">
    <property type="entry name" value="Gln-synt_C"/>
    <property type="match status" value="1"/>
</dbReference>
<organism evidence="7 8">
    <name type="scientific">Sodalis praecaptivus</name>
    <dbReference type="NCBI Taxonomy" id="1239307"/>
    <lineage>
        <taxon>Bacteria</taxon>
        <taxon>Pseudomonadati</taxon>
        <taxon>Pseudomonadota</taxon>
        <taxon>Gammaproteobacteria</taxon>
        <taxon>Enterobacterales</taxon>
        <taxon>Bruguierivoracaceae</taxon>
        <taxon>Sodalis</taxon>
    </lineage>
</organism>
<feature type="domain" description="GS catalytic" evidence="6">
    <location>
        <begin position="136"/>
        <end position="472"/>
    </location>
</feature>
<dbReference type="KEGG" id="sod:Sant_1485"/>
<evidence type="ECO:0000313" key="8">
    <source>
        <dbReference type="Proteomes" id="UP000019028"/>
    </source>
</evidence>
<reference evidence="7 8" key="1">
    <citation type="journal article" date="2014" name="Genome Biol. Evol.">
        <title>Genome degeneration and adaptation in a nascent stage of symbiosis.</title>
        <authorList>
            <person name="Oakeson K.F."/>
            <person name="Gil R."/>
            <person name="Clayton A.L."/>
            <person name="Dunn D.M."/>
            <person name="von Niederhausern A.C."/>
            <person name="Hamil C."/>
            <person name="Aoyagi A."/>
            <person name="Duval B."/>
            <person name="Baca A."/>
            <person name="Silva F.J."/>
            <person name="Vallier A."/>
            <person name="Jackson D.G."/>
            <person name="Latorre A."/>
            <person name="Weiss R.B."/>
            <person name="Heddi A."/>
            <person name="Moya A."/>
            <person name="Dale C."/>
        </authorList>
    </citation>
    <scope>NUCLEOTIDE SEQUENCE [LARGE SCALE GENOMIC DNA]</scope>
    <source>
        <strain evidence="7 8">HS1</strain>
    </source>
</reference>
<dbReference type="InterPro" id="IPR036651">
    <property type="entry name" value="Gln_synt_N_sf"/>
</dbReference>
<proteinExistence type="inferred from homology"/>
<name>W0HWM9_9GAMM</name>
<dbReference type="GO" id="GO:0006542">
    <property type="term" value="P:glutamine biosynthetic process"/>
    <property type="evidence" value="ECO:0007669"/>
    <property type="project" value="InterPro"/>
</dbReference>
<comment type="similarity">
    <text evidence="4 5">Belongs to the glutamine synthetase family.</text>
</comment>
<dbReference type="SUPFAM" id="SSF54368">
    <property type="entry name" value="Glutamine synthetase, N-terminal domain"/>
    <property type="match status" value="1"/>
</dbReference>
<dbReference type="InterPro" id="IPR008146">
    <property type="entry name" value="Gln_synth_cat_dom"/>
</dbReference>
<keyword evidence="3" id="KW-0460">Magnesium</keyword>
<dbReference type="HOGENOM" id="CLU_017290_0_0_6"/>
<evidence type="ECO:0000259" key="6">
    <source>
        <dbReference type="PROSITE" id="PS51987"/>
    </source>
</evidence>
<accession>W0HWM9</accession>
<dbReference type="Proteomes" id="UP000019028">
    <property type="component" value="Chromosome"/>
</dbReference>
<keyword evidence="2" id="KW-0436">Ligase</keyword>
<dbReference type="AlphaFoldDB" id="W0HWM9"/>
<evidence type="ECO:0000256" key="2">
    <source>
        <dbReference type="ARBA" id="ARBA00022598"/>
    </source>
</evidence>
<evidence type="ECO:0000313" key="7">
    <source>
        <dbReference type="EMBL" id="AHF76543.1"/>
    </source>
</evidence>
<dbReference type="PANTHER" id="PTHR43785">
    <property type="entry name" value="GAMMA-GLUTAMYLPUTRESCINE SYNTHETASE"/>
    <property type="match status" value="1"/>
</dbReference>
<evidence type="ECO:0000256" key="1">
    <source>
        <dbReference type="ARBA" id="ARBA00001946"/>
    </source>
</evidence>
<dbReference type="SUPFAM" id="SSF55931">
    <property type="entry name" value="Glutamine synthetase/guanido kinase"/>
    <property type="match status" value="1"/>
</dbReference>
<dbReference type="PANTHER" id="PTHR43785:SF12">
    <property type="entry name" value="TYPE-1 GLUTAMINE SYNTHETASE 2"/>
    <property type="match status" value="1"/>
</dbReference>
<dbReference type="InterPro" id="IPR027303">
    <property type="entry name" value="Gln_synth_gly_rich_site"/>
</dbReference>
<dbReference type="GO" id="GO:0006598">
    <property type="term" value="P:polyamine catabolic process"/>
    <property type="evidence" value="ECO:0007669"/>
    <property type="project" value="TreeGrafter"/>
</dbReference>
<dbReference type="PATRIC" id="fig|1239307.3.peg.1609"/>
<dbReference type="PROSITE" id="PS51987">
    <property type="entry name" value="GS_CATALYTIC"/>
    <property type="match status" value="1"/>
</dbReference>